<dbReference type="AlphaFoldDB" id="Q2GV47"/>
<dbReference type="PANTHER" id="PTHR42749:SF1">
    <property type="entry name" value="CELL SHAPE-DETERMINING PROTEIN MREB"/>
    <property type="match status" value="1"/>
</dbReference>
<gene>
    <name evidence="2" type="ORF">CHGG_08157</name>
</gene>
<sequence length="598" mass="65945">MYSGLSPPQPPDRLLLDPLPELPIELLPFLLRASRVLDSHPLFALRHNPYQNFSSTSAPRSASTQPEKPPSAPRAAPLNDGMGPAHILIVGVDIGVSGISCCLLDPGATNNPQEPKLIRLRGGTNGEPPFDLEPTELGLDESGYTYGRGITDDENKFTLMKLSMLSSVELCDQDHPQGHEVIRLPLDKIARHPEIDAMAEYIKCLWDYGSWRVEDYLSDNQLRRHQVEARFIFGIPAVWKQDANKMREAIKKSGILAFGCRSPAALDFVAEPVAAALAALPDVVRDEGLNAPSGTWLGDRLTGRSVVPRIMLRTSSSPSRRTTWNLRSAWPQKGRFLGSIFMKSAFVSLTKQNVKAQMGHNHWLLDHAALDSNIDQEWEILERRIDSIWTEDHHGKIWLDAPHTGGNGSTAVRITKANMKKSLLPTVEKIATFAEEQVQAAHQVARIVVVGGSGRNVLVQAELRRRFGDKVVFTYDEGEIAVKKGTCLRGIQLVQDENKQRLEIQPAQDGVKKKEAPSSFGYRLDESSPEIKWFISKSHDSKEGLRASSEAMGGLVARRDESSAPTSGFLGQHQPAGWVSVGRGRGEEVWSGSDVLPA</sequence>
<dbReference type="PANTHER" id="PTHR42749">
    <property type="entry name" value="CELL SHAPE-DETERMINING PROTEIN MREB"/>
    <property type="match status" value="1"/>
</dbReference>
<name>Q2GV47_CHAGB</name>
<feature type="region of interest" description="Disordered" evidence="1">
    <location>
        <begin position="53"/>
        <end position="79"/>
    </location>
</feature>
<dbReference type="InterPro" id="IPR043129">
    <property type="entry name" value="ATPase_NBD"/>
</dbReference>
<dbReference type="Gene3D" id="3.30.420.40">
    <property type="match status" value="1"/>
</dbReference>
<dbReference type="GeneID" id="4393904"/>
<keyword evidence="3" id="KW-1185">Reference proteome</keyword>
<evidence type="ECO:0008006" key="4">
    <source>
        <dbReference type="Google" id="ProtNLM"/>
    </source>
</evidence>
<proteinExistence type="predicted"/>
<dbReference type="RefSeq" id="XP_001225813.1">
    <property type="nucleotide sequence ID" value="XM_001225812.1"/>
</dbReference>
<dbReference type="InParanoid" id="Q2GV47"/>
<dbReference type="HOGENOM" id="CLU_456335_0_0_1"/>
<dbReference type="OrthoDB" id="5086192at2759"/>
<dbReference type="EMBL" id="CH408033">
    <property type="protein sequence ID" value="EAQ86904.1"/>
    <property type="molecule type" value="Genomic_DNA"/>
</dbReference>
<evidence type="ECO:0000313" key="3">
    <source>
        <dbReference type="Proteomes" id="UP000001056"/>
    </source>
</evidence>
<reference evidence="3" key="1">
    <citation type="journal article" date="2015" name="Genome Announc.">
        <title>Draft genome sequence of the cellulolytic fungus Chaetomium globosum.</title>
        <authorList>
            <person name="Cuomo C.A."/>
            <person name="Untereiner W.A."/>
            <person name="Ma L.-J."/>
            <person name="Grabherr M."/>
            <person name="Birren B.W."/>
        </authorList>
    </citation>
    <scope>NUCLEOTIDE SEQUENCE [LARGE SCALE GENOMIC DNA]</scope>
    <source>
        <strain evidence="3">ATCC 6205 / CBS 148.51 / DSM 1962 / NBRC 6347 / NRRL 1970</strain>
    </source>
</reference>
<protein>
    <recommendedName>
        <fullName evidence="4">Actin-like ATPase domain-containing protein</fullName>
    </recommendedName>
</protein>
<dbReference type="Proteomes" id="UP000001056">
    <property type="component" value="Unassembled WGS sequence"/>
</dbReference>
<dbReference type="SUPFAM" id="SSF53067">
    <property type="entry name" value="Actin-like ATPase domain"/>
    <property type="match status" value="1"/>
</dbReference>
<feature type="compositionally biased region" description="Polar residues" evidence="1">
    <location>
        <begin position="53"/>
        <end position="66"/>
    </location>
</feature>
<accession>Q2GV47</accession>
<feature type="region of interest" description="Disordered" evidence="1">
    <location>
        <begin position="554"/>
        <end position="598"/>
    </location>
</feature>
<dbReference type="STRING" id="306901.Q2GV47"/>
<dbReference type="VEuPathDB" id="FungiDB:CHGG_08157"/>
<organism evidence="2 3">
    <name type="scientific">Chaetomium globosum (strain ATCC 6205 / CBS 148.51 / DSM 1962 / NBRC 6347 / NRRL 1970)</name>
    <name type="common">Soil fungus</name>
    <dbReference type="NCBI Taxonomy" id="306901"/>
    <lineage>
        <taxon>Eukaryota</taxon>
        <taxon>Fungi</taxon>
        <taxon>Dikarya</taxon>
        <taxon>Ascomycota</taxon>
        <taxon>Pezizomycotina</taxon>
        <taxon>Sordariomycetes</taxon>
        <taxon>Sordariomycetidae</taxon>
        <taxon>Sordariales</taxon>
        <taxon>Chaetomiaceae</taxon>
        <taxon>Chaetomium</taxon>
    </lineage>
</organism>
<evidence type="ECO:0000256" key="1">
    <source>
        <dbReference type="SAM" id="MobiDB-lite"/>
    </source>
</evidence>
<evidence type="ECO:0000313" key="2">
    <source>
        <dbReference type="EMBL" id="EAQ86904.1"/>
    </source>
</evidence>